<dbReference type="GO" id="GO:0005739">
    <property type="term" value="C:mitochondrion"/>
    <property type="evidence" value="ECO:0007669"/>
    <property type="project" value="UniProtKB-SubCell"/>
</dbReference>
<keyword evidence="2 5" id="KW-0812">Transmembrane</keyword>
<dbReference type="PANTHER" id="PTHR28018:SF3">
    <property type="entry name" value="RESPIRATORY SUPERCOMPLEX FACTOR 2, MITOCHONDRIAL"/>
    <property type="match status" value="1"/>
</dbReference>
<dbReference type="AlphaFoldDB" id="A0A1E3QYD1"/>
<dbReference type="PANTHER" id="PTHR28018">
    <property type="entry name" value="RESPIRATORY SUPERCOMPLEX FACTOR 2, MITOCHONDRIAL"/>
    <property type="match status" value="1"/>
</dbReference>
<dbReference type="STRING" id="984486.A0A1E3QYD1"/>
<dbReference type="InterPro" id="IPR007667">
    <property type="entry name" value="Hypoxia_induced_domain"/>
</dbReference>
<keyword evidence="3 5" id="KW-1133">Transmembrane helix</keyword>
<comment type="subcellular location">
    <subcellularLocation>
        <location evidence="1">Mitochondrion</location>
    </subcellularLocation>
</comment>
<evidence type="ECO:0000256" key="2">
    <source>
        <dbReference type="ARBA" id="ARBA00022692"/>
    </source>
</evidence>
<protein>
    <recommendedName>
        <fullName evidence="6">HIG1 domain-containing protein</fullName>
    </recommendedName>
</protein>
<dbReference type="Proteomes" id="UP000094336">
    <property type="component" value="Unassembled WGS sequence"/>
</dbReference>
<dbReference type="GO" id="GO:0033617">
    <property type="term" value="P:mitochondrial respiratory chain complex IV assembly"/>
    <property type="evidence" value="ECO:0007669"/>
    <property type="project" value="TreeGrafter"/>
</dbReference>
<reference evidence="8" key="1">
    <citation type="submission" date="2016-05" db="EMBL/GenBank/DDBJ databases">
        <title>Comparative genomics of biotechnologically important yeasts.</title>
        <authorList>
            <consortium name="DOE Joint Genome Institute"/>
            <person name="Riley R."/>
            <person name="Haridas S."/>
            <person name="Wolfe K.H."/>
            <person name="Lopes M.R."/>
            <person name="Hittinger C.T."/>
            <person name="Goker M."/>
            <person name="Salamov A."/>
            <person name="Wisecaver J."/>
            <person name="Long T.M."/>
            <person name="Aerts A.L."/>
            <person name="Barry K."/>
            <person name="Choi C."/>
            <person name="Clum A."/>
            <person name="Coughlan A.Y."/>
            <person name="Deshpande S."/>
            <person name="Douglass A.P."/>
            <person name="Hanson S.J."/>
            <person name="Klenk H.-P."/>
            <person name="Labutti K."/>
            <person name="Lapidus A."/>
            <person name="Lindquist E."/>
            <person name="Lipzen A."/>
            <person name="Meier-Kolthoff J.P."/>
            <person name="Ohm R.A."/>
            <person name="Otillar R.P."/>
            <person name="Pangilinan J."/>
            <person name="Peng Y."/>
            <person name="Rokas A."/>
            <person name="Rosa C.A."/>
            <person name="Scheuner C."/>
            <person name="Sibirny A.A."/>
            <person name="Slot J.C."/>
            <person name="Stielow J.B."/>
            <person name="Sun H."/>
            <person name="Kurtzman C.P."/>
            <person name="Blackwell M."/>
            <person name="Grigoriev I.V."/>
            <person name="Jeffries T.W."/>
        </authorList>
    </citation>
    <scope>NUCLEOTIDE SEQUENCE [LARGE SCALE GENOMIC DNA]</scope>
    <source>
        <strain evidence="8">NRRL Y-12698</strain>
    </source>
</reference>
<dbReference type="Pfam" id="PF04588">
    <property type="entry name" value="HIG_1_N"/>
    <property type="match status" value="1"/>
</dbReference>
<dbReference type="RefSeq" id="XP_018987956.1">
    <property type="nucleotide sequence ID" value="XM_019130695.1"/>
</dbReference>
<evidence type="ECO:0000256" key="5">
    <source>
        <dbReference type="SAM" id="Phobius"/>
    </source>
</evidence>
<evidence type="ECO:0000256" key="1">
    <source>
        <dbReference type="ARBA" id="ARBA00004173"/>
    </source>
</evidence>
<dbReference type="PROSITE" id="PS51503">
    <property type="entry name" value="HIG1"/>
    <property type="match status" value="1"/>
</dbReference>
<evidence type="ECO:0000259" key="6">
    <source>
        <dbReference type="PROSITE" id="PS51503"/>
    </source>
</evidence>
<keyword evidence="4 5" id="KW-0472">Membrane</keyword>
<keyword evidence="8" id="KW-1185">Reference proteome</keyword>
<evidence type="ECO:0000313" key="7">
    <source>
        <dbReference type="EMBL" id="ODQ82628.1"/>
    </source>
</evidence>
<feature type="transmembrane region" description="Helical" evidence="5">
    <location>
        <begin position="15"/>
        <end position="39"/>
    </location>
</feature>
<evidence type="ECO:0000313" key="8">
    <source>
        <dbReference type="Proteomes" id="UP000094336"/>
    </source>
</evidence>
<dbReference type="GeneID" id="30148548"/>
<evidence type="ECO:0000256" key="4">
    <source>
        <dbReference type="ARBA" id="ARBA00023136"/>
    </source>
</evidence>
<proteinExistence type="predicted"/>
<name>A0A1E3QYD1_9ASCO</name>
<gene>
    <name evidence="7" type="ORF">BABINDRAFT_169863</name>
</gene>
<evidence type="ECO:0000256" key="3">
    <source>
        <dbReference type="ARBA" id="ARBA00022989"/>
    </source>
</evidence>
<feature type="transmembrane region" description="Helical" evidence="5">
    <location>
        <begin position="150"/>
        <end position="168"/>
    </location>
</feature>
<feature type="domain" description="HIG1" evidence="6">
    <location>
        <begin position="87"/>
        <end position="178"/>
    </location>
</feature>
<organism evidence="7 8">
    <name type="scientific">Babjeviella inositovora NRRL Y-12698</name>
    <dbReference type="NCBI Taxonomy" id="984486"/>
    <lineage>
        <taxon>Eukaryota</taxon>
        <taxon>Fungi</taxon>
        <taxon>Dikarya</taxon>
        <taxon>Ascomycota</taxon>
        <taxon>Saccharomycotina</taxon>
        <taxon>Pichiomycetes</taxon>
        <taxon>Serinales incertae sedis</taxon>
        <taxon>Babjeviella</taxon>
    </lineage>
</organism>
<dbReference type="InterPro" id="IPR040153">
    <property type="entry name" value="Rcf2"/>
</dbReference>
<sequence>MKLLSDEESTAHRNATLIGCAKGAVLGAAISTSIFTLGVKRWPAIRRLNTSIKTAMCVMPPLACFSVWGELASLAFDEDFYQSEKKRQDMIEAQKYWNAMDTKQKCIHTLSTNRYSILGASWVGSMWGSWALVNRDPIMTKAQKIVQARMYAQALTIVLLIGTVYLSMYEEEHGINHENNDSKNQWKRIIAEAEAKGKAKADAEAAAAV</sequence>
<dbReference type="EMBL" id="KV454426">
    <property type="protein sequence ID" value="ODQ82628.1"/>
    <property type="molecule type" value="Genomic_DNA"/>
</dbReference>
<dbReference type="OrthoDB" id="1915122at2759"/>
<accession>A0A1E3QYD1</accession>